<sequence length="222" mass="23387">MTAREGASPDGESPDRVSGERASPDGETHESVDRVSGERASPDGETHETTDRVSGGGESTAMPTPPFRAPSASADESADALAPTDPLAPFQPAEPTFRAEPAVREFEVPFDTGQLQSISTGQLLIVHRPGLDTVEEAEEQTQRRVYSWVAAVVGILGAAASLFVGWMLPLSIAAIVFGVLGLRREEHGRTLAFVGIGTGLAGLVFSAVWIGYYAIVFGALPR</sequence>
<keyword evidence="2" id="KW-1133">Transmembrane helix</keyword>
<evidence type="ECO:0000256" key="1">
    <source>
        <dbReference type="SAM" id="MobiDB-lite"/>
    </source>
</evidence>
<proteinExistence type="predicted"/>
<feature type="compositionally biased region" description="Basic and acidic residues" evidence="1">
    <location>
        <begin position="13"/>
        <end position="51"/>
    </location>
</feature>
<dbReference type="OrthoDB" id="5004753at2"/>
<gene>
    <name evidence="3" type="ORF">ESP57_14940</name>
</gene>
<accession>A0A4Q2JJ62</accession>
<dbReference type="EMBL" id="SDPO01000003">
    <property type="protein sequence ID" value="RXZ47822.1"/>
    <property type="molecule type" value="Genomic_DNA"/>
</dbReference>
<feature type="transmembrane region" description="Helical" evidence="2">
    <location>
        <begin position="146"/>
        <end position="179"/>
    </location>
</feature>
<evidence type="ECO:0000313" key="4">
    <source>
        <dbReference type="Proteomes" id="UP000292935"/>
    </source>
</evidence>
<keyword evidence="4" id="KW-1185">Reference proteome</keyword>
<protein>
    <submittedName>
        <fullName evidence="3">DUF4190 domain-containing protein</fullName>
    </submittedName>
</protein>
<organism evidence="3 4">
    <name type="scientific">Agromyces fucosus</name>
    <dbReference type="NCBI Taxonomy" id="41985"/>
    <lineage>
        <taxon>Bacteria</taxon>
        <taxon>Bacillati</taxon>
        <taxon>Actinomycetota</taxon>
        <taxon>Actinomycetes</taxon>
        <taxon>Micrococcales</taxon>
        <taxon>Microbacteriaceae</taxon>
        <taxon>Agromyces</taxon>
    </lineage>
</organism>
<dbReference type="AlphaFoldDB" id="A0A4Q2JJ62"/>
<feature type="compositionally biased region" description="Low complexity" evidence="1">
    <location>
        <begin position="69"/>
        <end position="88"/>
    </location>
</feature>
<evidence type="ECO:0000313" key="3">
    <source>
        <dbReference type="EMBL" id="RXZ47822.1"/>
    </source>
</evidence>
<comment type="caution">
    <text evidence="3">The sequence shown here is derived from an EMBL/GenBank/DDBJ whole genome shotgun (WGS) entry which is preliminary data.</text>
</comment>
<feature type="transmembrane region" description="Helical" evidence="2">
    <location>
        <begin position="191"/>
        <end position="215"/>
    </location>
</feature>
<reference evidence="3 4" key="1">
    <citation type="submission" date="2019-01" db="EMBL/GenBank/DDBJ databases">
        <authorList>
            <person name="Li J."/>
        </authorList>
    </citation>
    <scope>NUCLEOTIDE SEQUENCE [LARGE SCALE GENOMIC DNA]</scope>
    <source>
        <strain evidence="3 4">CCUG 35506</strain>
    </source>
</reference>
<keyword evidence="2" id="KW-0812">Transmembrane</keyword>
<evidence type="ECO:0000256" key="2">
    <source>
        <dbReference type="SAM" id="Phobius"/>
    </source>
</evidence>
<name>A0A4Q2JJ62_9MICO</name>
<dbReference type="Proteomes" id="UP000292935">
    <property type="component" value="Unassembled WGS sequence"/>
</dbReference>
<keyword evidence="2" id="KW-0472">Membrane</keyword>
<dbReference type="RefSeq" id="WP_129232105.1">
    <property type="nucleotide sequence ID" value="NZ_SDPO01000003.1"/>
</dbReference>
<feature type="region of interest" description="Disordered" evidence="1">
    <location>
        <begin position="1"/>
        <end position="93"/>
    </location>
</feature>